<sequence length="207" mass="24724">MRRKRRHMSFLPFSSRTCEKVELRPKHCIDTILKPFFDNIGIKINGQLSSKDLFYTAICMAVDKSSVHSASKHYQEIPCETSLRYHLRKLSLEELIQANQSILLHSSVSTLKPEKKYEFAIESSYRMRNIVKPRTSTKDVTFRYFFTILSFLLRNVWIYLQKKHFTIVKPGPITIDEDKFRFARFILFVEEWLRRKLRIQLVVQCLR</sequence>
<protein>
    <recommendedName>
        <fullName evidence="5">Transposase</fullName>
    </recommendedName>
</protein>
<evidence type="ECO:0000313" key="4">
    <source>
        <dbReference type="Proteomes" id="UP000295404"/>
    </source>
</evidence>
<gene>
    <name evidence="2" type="ORF">C7960_1939</name>
    <name evidence="1" type="ORF">SAMN06295989_102223</name>
</gene>
<name>A0A285EXX2_9EURY</name>
<reference evidence="1" key="2">
    <citation type="submission" date="2017-09" db="EMBL/GenBank/DDBJ databases">
        <authorList>
            <person name="Ehlers B."/>
            <person name="Leendertz F.H."/>
        </authorList>
    </citation>
    <scope>NUCLEOTIDE SEQUENCE [LARGE SCALE GENOMIC DNA]</scope>
    <source>
        <strain evidence="1">WG-1MB</strain>
    </source>
</reference>
<evidence type="ECO:0000313" key="1">
    <source>
        <dbReference type="EMBL" id="SNY03900.1"/>
    </source>
</evidence>
<reference evidence="3" key="1">
    <citation type="submission" date="2017-09" db="EMBL/GenBank/DDBJ databases">
        <authorList>
            <person name="Varghese N."/>
            <person name="Submissions S."/>
        </authorList>
    </citation>
    <scope>NUCLEOTIDE SEQUENCE [LARGE SCALE GENOMIC DNA]</scope>
    <source>
        <strain evidence="3">WG-1MB</strain>
    </source>
</reference>
<accession>A0A285EXX2</accession>
<reference evidence="2 4" key="3">
    <citation type="submission" date="2019-03" db="EMBL/GenBank/DDBJ databases">
        <title>Subsurface microbial communities from deep shales in Ohio and West Virginia, USA.</title>
        <authorList>
            <person name="Wrighton K."/>
        </authorList>
    </citation>
    <scope>NUCLEOTIDE SEQUENCE [LARGE SCALE GENOMIC DNA]</scope>
    <source>
        <strain evidence="2 4">WG1_MB</strain>
    </source>
</reference>
<dbReference type="PANTHER" id="PTHR33252">
    <property type="entry name" value="THIRD ORF IN TRANSPOSON ISC1160"/>
    <property type="match status" value="1"/>
</dbReference>
<dbReference type="Proteomes" id="UP000295404">
    <property type="component" value="Unassembled WGS sequence"/>
</dbReference>
<keyword evidence="3" id="KW-1185">Reference proteome</keyword>
<proteinExistence type="predicted"/>
<evidence type="ECO:0000313" key="2">
    <source>
        <dbReference type="EMBL" id="TCL12669.1"/>
    </source>
</evidence>
<dbReference type="EMBL" id="SMMS01000001">
    <property type="protein sequence ID" value="TCL12669.1"/>
    <property type="molecule type" value="Genomic_DNA"/>
</dbReference>
<dbReference type="Proteomes" id="UP000217726">
    <property type="component" value="Unassembled WGS sequence"/>
</dbReference>
<evidence type="ECO:0000313" key="3">
    <source>
        <dbReference type="Proteomes" id="UP000217726"/>
    </source>
</evidence>
<evidence type="ECO:0008006" key="5">
    <source>
        <dbReference type="Google" id="ProtNLM"/>
    </source>
</evidence>
<dbReference type="EMBL" id="OBDR01000002">
    <property type="protein sequence ID" value="SNY03900.1"/>
    <property type="molecule type" value="Genomic_DNA"/>
</dbReference>
<dbReference type="PANTHER" id="PTHR33252:SF2">
    <property type="entry name" value="TRANSPOSASE IS4-LIKE DOMAIN-CONTAINING PROTEIN"/>
    <property type="match status" value="1"/>
</dbReference>
<dbReference type="AlphaFoldDB" id="A0A285EXX2"/>
<organism evidence="1 3">
    <name type="scientific">Methanohalophilus euhalobius</name>
    <dbReference type="NCBI Taxonomy" id="51203"/>
    <lineage>
        <taxon>Archaea</taxon>
        <taxon>Methanobacteriati</taxon>
        <taxon>Methanobacteriota</taxon>
        <taxon>Stenosarchaea group</taxon>
        <taxon>Methanomicrobia</taxon>
        <taxon>Methanosarcinales</taxon>
        <taxon>Methanosarcinaceae</taxon>
        <taxon>Methanohalophilus</taxon>
    </lineage>
</organism>